<dbReference type="RefSeq" id="WP_128421755.1">
    <property type="nucleotide sequence ID" value="NZ_CP049017.1"/>
</dbReference>
<comment type="caution">
    <text evidence="2">The sequence shown here is derived from an EMBL/GenBank/DDBJ whole genome shotgun (WGS) entry which is preliminary data.</text>
</comment>
<dbReference type="OrthoDB" id="5240531at2"/>
<evidence type="ECO:0000256" key="1">
    <source>
        <dbReference type="SAM" id="MobiDB-lite"/>
    </source>
</evidence>
<dbReference type="Proteomes" id="UP000239898">
    <property type="component" value="Unassembled WGS sequence"/>
</dbReference>
<dbReference type="EMBL" id="MIGX01000158">
    <property type="protein sequence ID" value="PPT79666.1"/>
    <property type="molecule type" value="Genomic_DNA"/>
</dbReference>
<sequence>MNHSHAAEQQKTLFQPSLVGDLDSPSITLLGSLDDDRGTGGMKLEAENPKPFLAIIYTGI</sequence>
<evidence type="ECO:0000313" key="3">
    <source>
        <dbReference type="Proteomes" id="UP000239898"/>
    </source>
</evidence>
<protein>
    <submittedName>
        <fullName evidence="2">Uncharacterized protein</fullName>
    </submittedName>
</protein>
<feature type="region of interest" description="Disordered" evidence="1">
    <location>
        <begin position="1"/>
        <end position="22"/>
    </location>
</feature>
<dbReference type="AlphaFoldDB" id="A0A2S6ZAN3"/>
<accession>A0A2S6ZAN3</accession>
<gene>
    <name evidence="2" type="ORF">XthCFBP4691_18595</name>
</gene>
<name>A0A2S6ZAN3_9XANT</name>
<evidence type="ECO:0000313" key="2">
    <source>
        <dbReference type="EMBL" id="PPT79666.1"/>
    </source>
</evidence>
<reference evidence="2 3" key="1">
    <citation type="submission" date="2016-08" db="EMBL/GenBank/DDBJ databases">
        <title>Evolution of the type three secretion system and type three effector repertoires in Xanthomonas.</title>
        <authorList>
            <person name="Merda D."/>
            <person name="Briand M."/>
            <person name="Bosis E."/>
            <person name="Rousseau C."/>
            <person name="Portier P."/>
            <person name="Jacques M.-A."/>
            <person name="Fischer-Le Saux M."/>
        </authorList>
    </citation>
    <scope>NUCLEOTIDE SEQUENCE [LARGE SCALE GENOMIC DNA]</scope>
    <source>
        <strain evidence="2 3">CFBP 4691</strain>
    </source>
</reference>
<keyword evidence="3" id="KW-1185">Reference proteome</keyword>
<organism evidence="2 3">
    <name type="scientific">Xanthomonas theicola</name>
    <dbReference type="NCBI Taxonomy" id="56464"/>
    <lineage>
        <taxon>Bacteria</taxon>
        <taxon>Pseudomonadati</taxon>
        <taxon>Pseudomonadota</taxon>
        <taxon>Gammaproteobacteria</taxon>
        <taxon>Lysobacterales</taxon>
        <taxon>Lysobacteraceae</taxon>
        <taxon>Xanthomonas</taxon>
    </lineage>
</organism>
<proteinExistence type="predicted"/>